<protein>
    <submittedName>
        <fullName evidence="2">PWWP domain-containing protein</fullName>
    </submittedName>
</protein>
<keyword evidence="3" id="KW-1185">Reference proteome</keyword>
<reference evidence="2" key="2">
    <citation type="submission" date="2023-05" db="EMBL/GenBank/DDBJ databases">
        <authorList>
            <person name="Schelkunov M.I."/>
        </authorList>
    </citation>
    <scope>NUCLEOTIDE SEQUENCE</scope>
    <source>
        <strain evidence="2">Hsosn_3</strain>
        <tissue evidence="2">Leaf</tissue>
    </source>
</reference>
<comment type="caution">
    <text evidence="2">The sequence shown here is derived from an EMBL/GenBank/DDBJ whole genome shotgun (WGS) entry which is preliminary data.</text>
</comment>
<dbReference type="Gene3D" id="2.30.30.140">
    <property type="match status" value="1"/>
</dbReference>
<evidence type="ECO:0000313" key="3">
    <source>
        <dbReference type="Proteomes" id="UP001237642"/>
    </source>
</evidence>
<dbReference type="SUPFAM" id="SSF63748">
    <property type="entry name" value="Tudor/PWWP/MBT"/>
    <property type="match status" value="1"/>
</dbReference>
<dbReference type="AlphaFoldDB" id="A0AAD8MCY3"/>
<evidence type="ECO:0000259" key="1">
    <source>
        <dbReference type="PROSITE" id="PS50812"/>
    </source>
</evidence>
<proteinExistence type="predicted"/>
<name>A0AAD8MCY3_9APIA</name>
<dbReference type="PANTHER" id="PTHR33697:SF2">
    <property type="entry name" value="T17B22.17 PROTEIN"/>
    <property type="match status" value="1"/>
</dbReference>
<dbReference type="PROSITE" id="PS50812">
    <property type="entry name" value="PWWP"/>
    <property type="match status" value="1"/>
</dbReference>
<dbReference type="CDD" id="cd05162">
    <property type="entry name" value="PWWP"/>
    <property type="match status" value="1"/>
</dbReference>
<dbReference type="EMBL" id="JAUIZM010000008">
    <property type="protein sequence ID" value="KAK1368297.1"/>
    <property type="molecule type" value="Genomic_DNA"/>
</dbReference>
<dbReference type="Pfam" id="PF00855">
    <property type="entry name" value="PWWP"/>
    <property type="match status" value="1"/>
</dbReference>
<sequence>MKKLKAGSIVWVKRRNGLWWPGRIMGQNEVASSSSRLKCGSAKPVTLLGRDYTFVDWYNLESGRIKAFRCSEFSDFIKEAECLKTKRLRELVKCARRTDAILHALELEKKEPGKKRKKSDCTEEAHKDGPVCRSKRSRCVYLPVGSRNNSECTSFHAQRLARLVRMGGGGSYKSSSSQNTYSLRSTDTYSFDNYTPNGRADEISKQLSGCRSGYPGTKSYNEHEELSGLTHKDRTVDDVKAPKSKIIVKLKHLNNQYRDSPDGQRLVTSGNAIHDKSDHLNVDDALKCHTRTGCYGKQSKKLIRDIYFSSQFQDGGFEISGRQGRSTSSRKLLIDIKLKLETRYEGASVPLVSLMSKANRISIIGHPVEVEKLKNGSTEILLPINDDDAGNQMLDNKSSSLLQLFPKTRTPVFYPPTTSQLTRSVRTTARRTPVSYLPTPSPYSIKKEFQAVNVPTKKIHARLVKSENNHLPEEKIQNLHATVSSVPVKLIFSRLAAAVGLQPGADTHG</sequence>
<organism evidence="2 3">
    <name type="scientific">Heracleum sosnowskyi</name>
    <dbReference type="NCBI Taxonomy" id="360622"/>
    <lineage>
        <taxon>Eukaryota</taxon>
        <taxon>Viridiplantae</taxon>
        <taxon>Streptophyta</taxon>
        <taxon>Embryophyta</taxon>
        <taxon>Tracheophyta</taxon>
        <taxon>Spermatophyta</taxon>
        <taxon>Magnoliopsida</taxon>
        <taxon>eudicotyledons</taxon>
        <taxon>Gunneridae</taxon>
        <taxon>Pentapetalae</taxon>
        <taxon>asterids</taxon>
        <taxon>campanulids</taxon>
        <taxon>Apiales</taxon>
        <taxon>Apiaceae</taxon>
        <taxon>Apioideae</taxon>
        <taxon>apioid superclade</taxon>
        <taxon>Tordylieae</taxon>
        <taxon>Tordyliinae</taxon>
        <taxon>Heracleum</taxon>
    </lineage>
</organism>
<evidence type="ECO:0000313" key="2">
    <source>
        <dbReference type="EMBL" id="KAK1368297.1"/>
    </source>
</evidence>
<accession>A0AAD8MCY3</accession>
<dbReference type="Proteomes" id="UP001237642">
    <property type="component" value="Unassembled WGS sequence"/>
</dbReference>
<dbReference type="PANTHER" id="PTHR33697">
    <property type="entry name" value="T17B22.17 PROTEIN-RELATED"/>
    <property type="match status" value="1"/>
</dbReference>
<gene>
    <name evidence="2" type="ORF">POM88_034389</name>
</gene>
<dbReference type="InterPro" id="IPR044679">
    <property type="entry name" value="PWWP2-like"/>
</dbReference>
<feature type="domain" description="PWWP" evidence="1">
    <location>
        <begin position="6"/>
        <end position="61"/>
    </location>
</feature>
<reference evidence="2" key="1">
    <citation type="submission" date="2023-02" db="EMBL/GenBank/DDBJ databases">
        <title>Genome of toxic invasive species Heracleum sosnowskyi carries increased number of genes despite the absence of recent whole-genome duplications.</title>
        <authorList>
            <person name="Schelkunov M."/>
            <person name="Shtratnikova V."/>
            <person name="Makarenko M."/>
            <person name="Klepikova A."/>
            <person name="Omelchenko D."/>
            <person name="Novikova G."/>
            <person name="Obukhova E."/>
            <person name="Bogdanov V."/>
            <person name="Penin A."/>
            <person name="Logacheva M."/>
        </authorList>
    </citation>
    <scope>NUCLEOTIDE SEQUENCE</scope>
    <source>
        <strain evidence="2">Hsosn_3</strain>
        <tissue evidence="2">Leaf</tissue>
    </source>
</reference>
<dbReference type="InterPro" id="IPR000313">
    <property type="entry name" value="PWWP_dom"/>
</dbReference>